<evidence type="ECO:0000313" key="1">
    <source>
        <dbReference type="EMBL" id="KWZ76401.1"/>
    </source>
</evidence>
<gene>
    <name evidence="1" type="ORF">HMPREF3213_03841</name>
</gene>
<accession>A0A133KA30</accession>
<name>A0A133KA30_HEYCO</name>
<proteinExistence type="predicted"/>
<evidence type="ECO:0000313" key="2">
    <source>
        <dbReference type="Proteomes" id="UP000070376"/>
    </source>
</evidence>
<sequence>MNHSYHQSVKIKEDQIFLQLMECTPLRQCGIDVIIDRALP</sequence>
<organism evidence="1 2">
    <name type="scientific">Heyndrickxia coagulans</name>
    <name type="common">Weizmannia coagulans</name>
    <dbReference type="NCBI Taxonomy" id="1398"/>
    <lineage>
        <taxon>Bacteria</taxon>
        <taxon>Bacillati</taxon>
        <taxon>Bacillota</taxon>
        <taxon>Bacilli</taxon>
        <taxon>Bacillales</taxon>
        <taxon>Bacillaceae</taxon>
        <taxon>Heyndrickxia</taxon>
    </lineage>
</organism>
<reference evidence="2" key="1">
    <citation type="submission" date="2016-01" db="EMBL/GenBank/DDBJ databases">
        <authorList>
            <person name="Mitreva M."/>
            <person name="Pepin K.H."/>
            <person name="Mihindukulasuriya K.A."/>
            <person name="Fulton R."/>
            <person name="Fronick C."/>
            <person name="O'Laughlin M."/>
            <person name="Miner T."/>
            <person name="Herter B."/>
            <person name="Rosa B.A."/>
            <person name="Cordes M."/>
            <person name="Tomlinson C."/>
            <person name="Wollam A."/>
            <person name="Palsikar V.B."/>
            <person name="Mardis E.R."/>
            <person name="Wilson R.K."/>
        </authorList>
    </citation>
    <scope>NUCLEOTIDE SEQUENCE [LARGE SCALE GENOMIC DNA]</scope>
    <source>
        <strain evidence="2">GED7749B</strain>
    </source>
</reference>
<dbReference type="AlphaFoldDB" id="A0A133KA30"/>
<protein>
    <submittedName>
        <fullName evidence="1">Uncharacterized protein</fullName>
    </submittedName>
</protein>
<dbReference type="EMBL" id="LRPN01000205">
    <property type="protein sequence ID" value="KWZ76401.1"/>
    <property type="molecule type" value="Genomic_DNA"/>
</dbReference>
<dbReference type="Proteomes" id="UP000070376">
    <property type="component" value="Unassembled WGS sequence"/>
</dbReference>
<comment type="caution">
    <text evidence="1">The sequence shown here is derived from an EMBL/GenBank/DDBJ whole genome shotgun (WGS) entry which is preliminary data.</text>
</comment>
<dbReference type="PATRIC" id="fig|1398.22.peg.3845"/>